<dbReference type="GO" id="GO:0030247">
    <property type="term" value="F:polysaccharide binding"/>
    <property type="evidence" value="ECO:0007669"/>
    <property type="project" value="InterPro"/>
</dbReference>
<feature type="signal peptide" evidence="3">
    <location>
        <begin position="1"/>
        <end position="26"/>
    </location>
</feature>
<dbReference type="Pfam" id="PF13947">
    <property type="entry name" value="GUB_WAK_bind"/>
    <property type="match status" value="1"/>
</dbReference>
<name>A0A6A1VI04_9ROSI</name>
<comment type="caution">
    <text evidence="5">The sequence shown here is derived from an EMBL/GenBank/DDBJ whole genome shotgun (WGS) entry which is preliminary data.</text>
</comment>
<evidence type="ECO:0000256" key="3">
    <source>
        <dbReference type="SAM" id="SignalP"/>
    </source>
</evidence>
<keyword evidence="6" id="KW-1185">Reference proteome</keyword>
<feature type="domain" description="Wall-associated receptor kinase galacturonan-binding" evidence="4">
    <location>
        <begin position="34"/>
        <end position="89"/>
    </location>
</feature>
<sequence>MGFQKILVQVTWVGVILAEMASAAVAAPLANRDCPKMCGNLEIPYPFGTTKDCYLDEFFFIDCKLISSTGLYEPRFANIIVTNISYHGHLDILMFIANACYNETGFESRNEPYLRVGANYTISSTQNQLVAVGCDTYAFLSAYRNNEQFAIGCTSICQSISNVINGSCSGIGCCEVMIPPGLKNFTLLPRSYNNHKRKSYKRNEHLILKTENRKELSRQKFDMKRMKRFQMYETLERIGKKAGNIRRLWRDMLGRERSSGFK</sequence>
<dbReference type="EMBL" id="RXIC02000023">
    <property type="protein sequence ID" value="KAB1212401.1"/>
    <property type="molecule type" value="Genomic_DNA"/>
</dbReference>
<dbReference type="OrthoDB" id="4062651at2759"/>
<keyword evidence="5" id="KW-0808">Transferase</keyword>
<keyword evidence="5" id="KW-0418">Kinase</keyword>
<dbReference type="Proteomes" id="UP000516437">
    <property type="component" value="Chromosome 5"/>
</dbReference>
<evidence type="ECO:0000256" key="1">
    <source>
        <dbReference type="ARBA" id="ARBA00004167"/>
    </source>
</evidence>
<keyword evidence="2 3" id="KW-0732">Signal</keyword>
<evidence type="ECO:0000313" key="6">
    <source>
        <dbReference type="Proteomes" id="UP000516437"/>
    </source>
</evidence>
<dbReference type="InterPro" id="IPR025287">
    <property type="entry name" value="WAK_GUB"/>
</dbReference>
<reference evidence="5 6" key="1">
    <citation type="journal article" date="2019" name="Plant Biotechnol. J.">
        <title>The red bayberry genome and genetic basis of sex determination.</title>
        <authorList>
            <person name="Jia H.M."/>
            <person name="Jia H.J."/>
            <person name="Cai Q.L."/>
            <person name="Wang Y."/>
            <person name="Zhao H.B."/>
            <person name="Yang W.F."/>
            <person name="Wang G.Y."/>
            <person name="Li Y.H."/>
            <person name="Zhan D.L."/>
            <person name="Shen Y.T."/>
            <person name="Niu Q.F."/>
            <person name="Chang L."/>
            <person name="Qiu J."/>
            <person name="Zhao L."/>
            <person name="Xie H.B."/>
            <person name="Fu W.Y."/>
            <person name="Jin J."/>
            <person name="Li X.W."/>
            <person name="Jiao Y."/>
            <person name="Zhou C.C."/>
            <person name="Tu T."/>
            <person name="Chai C.Y."/>
            <person name="Gao J.L."/>
            <person name="Fan L.J."/>
            <person name="van de Weg E."/>
            <person name="Wang J.Y."/>
            <person name="Gao Z.S."/>
        </authorList>
    </citation>
    <scope>NUCLEOTIDE SEQUENCE [LARGE SCALE GENOMIC DNA]</scope>
    <source>
        <tissue evidence="5">Leaves</tissue>
    </source>
</reference>
<keyword evidence="5" id="KW-0675">Receptor</keyword>
<evidence type="ECO:0000256" key="2">
    <source>
        <dbReference type="ARBA" id="ARBA00022729"/>
    </source>
</evidence>
<gene>
    <name evidence="5" type="ORF">CJ030_MR5G020692</name>
</gene>
<protein>
    <submittedName>
        <fullName evidence="5">Wall-associated receptor kinase 2</fullName>
    </submittedName>
</protein>
<evidence type="ECO:0000313" key="5">
    <source>
        <dbReference type="EMBL" id="KAB1212401.1"/>
    </source>
</evidence>
<dbReference type="GO" id="GO:0016020">
    <property type="term" value="C:membrane"/>
    <property type="evidence" value="ECO:0007669"/>
    <property type="project" value="UniProtKB-SubCell"/>
</dbReference>
<accession>A0A6A1VI04</accession>
<evidence type="ECO:0000259" key="4">
    <source>
        <dbReference type="Pfam" id="PF13947"/>
    </source>
</evidence>
<feature type="chain" id="PRO_5025614479" evidence="3">
    <location>
        <begin position="27"/>
        <end position="262"/>
    </location>
</feature>
<dbReference type="PANTHER" id="PTHR33491">
    <property type="entry name" value="OSJNBA0016N04.9 PROTEIN"/>
    <property type="match status" value="1"/>
</dbReference>
<organism evidence="5 6">
    <name type="scientific">Morella rubra</name>
    <name type="common">Chinese bayberry</name>
    <dbReference type="NCBI Taxonomy" id="262757"/>
    <lineage>
        <taxon>Eukaryota</taxon>
        <taxon>Viridiplantae</taxon>
        <taxon>Streptophyta</taxon>
        <taxon>Embryophyta</taxon>
        <taxon>Tracheophyta</taxon>
        <taxon>Spermatophyta</taxon>
        <taxon>Magnoliopsida</taxon>
        <taxon>eudicotyledons</taxon>
        <taxon>Gunneridae</taxon>
        <taxon>Pentapetalae</taxon>
        <taxon>rosids</taxon>
        <taxon>fabids</taxon>
        <taxon>Fagales</taxon>
        <taxon>Myricaceae</taxon>
        <taxon>Morella</taxon>
    </lineage>
</organism>
<dbReference type="AlphaFoldDB" id="A0A6A1VI04"/>
<comment type="subcellular location">
    <subcellularLocation>
        <location evidence="1">Membrane</location>
        <topology evidence="1">Single-pass membrane protein</topology>
    </subcellularLocation>
</comment>
<proteinExistence type="predicted"/>
<dbReference type="GO" id="GO:0016301">
    <property type="term" value="F:kinase activity"/>
    <property type="evidence" value="ECO:0007669"/>
    <property type="project" value="UniProtKB-KW"/>
</dbReference>